<keyword evidence="2" id="KW-0012">Acyltransferase</keyword>
<dbReference type="CDD" id="cd04301">
    <property type="entry name" value="NAT_SF"/>
    <property type="match status" value="1"/>
</dbReference>
<reference evidence="3" key="1">
    <citation type="journal article" date="2012" name="Science">
        <title>The Paleozoic origin of enzymatic lignin decomposition reconstructed from 31 fungal genomes.</title>
        <authorList>
            <person name="Floudas D."/>
            <person name="Binder M."/>
            <person name="Riley R."/>
            <person name="Barry K."/>
            <person name="Blanchette R.A."/>
            <person name="Henrissat B."/>
            <person name="Martinez A.T."/>
            <person name="Otillar R."/>
            <person name="Spatafora J.W."/>
            <person name="Yadav J.S."/>
            <person name="Aerts A."/>
            <person name="Benoit I."/>
            <person name="Boyd A."/>
            <person name="Carlson A."/>
            <person name="Copeland A."/>
            <person name="Coutinho P.M."/>
            <person name="de Vries R.P."/>
            <person name="Ferreira P."/>
            <person name="Findley K."/>
            <person name="Foster B."/>
            <person name="Gaskell J."/>
            <person name="Glotzer D."/>
            <person name="Gorecki P."/>
            <person name="Heitman J."/>
            <person name="Hesse C."/>
            <person name="Hori C."/>
            <person name="Igarashi K."/>
            <person name="Jurgens J.A."/>
            <person name="Kallen N."/>
            <person name="Kersten P."/>
            <person name="Kohler A."/>
            <person name="Kuees U."/>
            <person name="Kumar T.K.A."/>
            <person name="Kuo A."/>
            <person name="LaButti K."/>
            <person name="Larrondo L.F."/>
            <person name="Lindquist E."/>
            <person name="Ling A."/>
            <person name="Lombard V."/>
            <person name="Lucas S."/>
            <person name="Lundell T."/>
            <person name="Martin R."/>
            <person name="McLaughlin D.J."/>
            <person name="Morgenstern I."/>
            <person name="Morin E."/>
            <person name="Murat C."/>
            <person name="Nagy L.G."/>
            <person name="Nolan M."/>
            <person name="Ohm R.A."/>
            <person name="Patyshakuliyeva A."/>
            <person name="Rokas A."/>
            <person name="Ruiz-Duenas F.J."/>
            <person name="Sabat G."/>
            <person name="Salamov A."/>
            <person name="Samejima M."/>
            <person name="Schmutz J."/>
            <person name="Slot J.C."/>
            <person name="St John F."/>
            <person name="Stenlid J."/>
            <person name="Sun H."/>
            <person name="Sun S."/>
            <person name="Syed K."/>
            <person name="Tsang A."/>
            <person name="Wiebenga A."/>
            <person name="Young D."/>
            <person name="Pisabarro A."/>
            <person name="Eastwood D.C."/>
            <person name="Martin F."/>
            <person name="Cullen D."/>
            <person name="Grigoriev I.V."/>
            <person name="Hibbett D.S."/>
        </authorList>
    </citation>
    <scope>NUCLEOTIDE SEQUENCE [LARGE SCALE GENOMIC DNA]</scope>
    <source>
        <strain evidence="3">TFB10046</strain>
    </source>
</reference>
<dbReference type="GO" id="GO:0016747">
    <property type="term" value="F:acyltransferase activity, transferring groups other than amino-acyl groups"/>
    <property type="evidence" value="ECO:0007669"/>
    <property type="project" value="InterPro"/>
</dbReference>
<dbReference type="InterPro" id="IPR016181">
    <property type="entry name" value="Acyl_CoA_acyltransferase"/>
</dbReference>
<dbReference type="InterPro" id="IPR051822">
    <property type="entry name" value="Glycosyl_Hydrolase_84"/>
</dbReference>
<dbReference type="OMA" id="PAHIHIN"/>
<dbReference type="Pfam" id="PF00583">
    <property type="entry name" value="Acetyltransf_1"/>
    <property type="match status" value="1"/>
</dbReference>
<dbReference type="OrthoDB" id="9975416at2759"/>
<dbReference type="EMBL" id="JH687890">
    <property type="protein sequence ID" value="EJD35439.1"/>
    <property type="molecule type" value="Genomic_DNA"/>
</dbReference>
<dbReference type="PROSITE" id="PS51186">
    <property type="entry name" value="GNAT"/>
    <property type="match status" value="1"/>
</dbReference>
<evidence type="ECO:0000313" key="3">
    <source>
        <dbReference type="Proteomes" id="UP000006514"/>
    </source>
</evidence>
<dbReference type="SUPFAM" id="SSF55729">
    <property type="entry name" value="Acyl-CoA N-acyltransferases (Nat)"/>
    <property type="match status" value="1"/>
</dbReference>
<dbReference type="InParanoid" id="J0LEU8"/>
<name>J0LEU8_AURST</name>
<sequence length="219" mass="24739">MPAHIRPARLEDMPAISRISLLTGRAGQSAEDDHRIGGLPGSVWAEPYVAAELKPDARTFAFVLVNDDAPDLAVGYIVGTADTRAYERVAEERWWPALRTRHPLTSVDDRALMDADRQHVRLLHKPDLAPQNVIEFSPAHVHISLLPSHQRQGWGHRLLDAAVSHLRGEGLDALHLVVNPRNNQAKQFYLKVGFERLPTDERGYEYYGLRSSRFTSFRQ</sequence>
<dbReference type="Proteomes" id="UP000006514">
    <property type="component" value="Unassembled WGS sequence"/>
</dbReference>
<evidence type="ECO:0000259" key="1">
    <source>
        <dbReference type="PROSITE" id="PS51186"/>
    </source>
</evidence>
<dbReference type="PANTHER" id="PTHR13170:SF16">
    <property type="entry name" value="PROTEIN O-GLCNACASE"/>
    <property type="match status" value="1"/>
</dbReference>
<dbReference type="KEGG" id="adl:AURDEDRAFT_175466"/>
<dbReference type="Gene3D" id="3.40.630.30">
    <property type="match status" value="1"/>
</dbReference>
<protein>
    <submittedName>
        <fullName evidence="2">Acyl-CoA N-acyltransferase</fullName>
    </submittedName>
</protein>
<accession>J0LEU8</accession>
<proteinExistence type="predicted"/>
<dbReference type="PANTHER" id="PTHR13170">
    <property type="entry name" value="O-GLCNACASE"/>
    <property type="match status" value="1"/>
</dbReference>
<keyword evidence="2" id="KW-0808">Transferase</keyword>
<gene>
    <name evidence="2" type="ORF">AURDEDRAFT_175466</name>
</gene>
<keyword evidence="3" id="KW-1185">Reference proteome</keyword>
<feature type="domain" description="N-acetyltransferase" evidence="1">
    <location>
        <begin position="81"/>
        <end position="212"/>
    </location>
</feature>
<dbReference type="InterPro" id="IPR000182">
    <property type="entry name" value="GNAT_dom"/>
</dbReference>
<evidence type="ECO:0000313" key="2">
    <source>
        <dbReference type="EMBL" id="EJD35439.1"/>
    </source>
</evidence>
<dbReference type="eggNOG" id="ENOG502SAUS">
    <property type="taxonomic scope" value="Eukaryota"/>
</dbReference>
<dbReference type="AlphaFoldDB" id="J0LEU8"/>
<organism evidence="2 3">
    <name type="scientific">Auricularia subglabra (strain TFB-10046 / SS5)</name>
    <name type="common">White-rot fungus</name>
    <name type="synonym">Auricularia delicata (strain TFB10046)</name>
    <dbReference type="NCBI Taxonomy" id="717982"/>
    <lineage>
        <taxon>Eukaryota</taxon>
        <taxon>Fungi</taxon>
        <taxon>Dikarya</taxon>
        <taxon>Basidiomycota</taxon>
        <taxon>Agaricomycotina</taxon>
        <taxon>Agaricomycetes</taxon>
        <taxon>Auriculariales</taxon>
        <taxon>Auriculariaceae</taxon>
        <taxon>Auricularia</taxon>
    </lineage>
</organism>